<proteinExistence type="predicted"/>
<gene>
    <name evidence="1" type="ORF">HC175_15885</name>
</gene>
<sequence length="164" mass="17763">MISNGACNTGTYSATAIVSVIPSDIKPSPVEAEPTIVCFGTDISLSSKTGYGESFGYFEGGDFTNAGIKNNGWKFTDPDGKEISFDANADSGAPIHWHKTQPKWKFATADINTNKITEMWWNPLSDGKTNEHFAIAQSTYDSNMDTPPFTLTGMDEAVVTFDQA</sequence>
<evidence type="ECO:0000313" key="2">
    <source>
        <dbReference type="Proteomes" id="UP000703674"/>
    </source>
</evidence>
<accession>A0ABX1D1Y4</accession>
<evidence type="ECO:0000313" key="1">
    <source>
        <dbReference type="EMBL" id="NJW54390.1"/>
    </source>
</evidence>
<organism evidence="1 2">
    <name type="scientific">Salinimicrobium oceani</name>
    <dbReference type="NCBI Taxonomy" id="2722702"/>
    <lineage>
        <taxon>Bacteria</taxon>
        <taxon>Pseudomonadati</taxon>
        <taxon>Bacteroidota</taxon>
        <taxon>Flavobacteriia</taxon>
        <taxon>Flavobacteriales</taxon>
        <taxon>Flavobacteriaceae</taxon>
        <taxon>Salinimicrobium</taxon>
    </lineage>
</organism>
<feature type="non-terminal residue" evidence="1">
    <location>
        <position position="164"/>
    </location>
</feature>
<dbReference type="RefSeq" id="WP_168139400.1">
    <property type="nucleotide sequence ID" value="NZ_JAAVJR010000141.1"/>
</dbReference>
<comment type="caution">
    <text evidence="1">The sequence shown here is derived from an EMBL/GenBank/DDBJ whole genome shotgun (WGS) entry which is preliminary data.</text>
</comment>
<name>A0ABX1D1Y4_9FLAO</name>
<keyword evidence="2" id="KW-1185">Reference proteome</keyword>
<protein>
    <submittedName>
        <fullName evidence="1">Uncharacterized protein</fullName>
    </submittedName>
</protein>
<dbReference type="EMBL" id="JAAVJR010000141">
    <property type="protein sequence ID" value="NJW54390.1"/>
    <property type="molecule type" value="Genomic_DNA"/>
</dbReference>
<dbReference type="Proteomes" id="UP000703674">
    <property type="component" value="Unassembled WGS sequence"/>
</dbReference>
<reference evidence="1 2" key="1">
    <citation type="submission" date="2020-03" db="EMBL/GenBank/DDBJ databases">
        <title>Salinimicrobium sp. nov, isolated from SCS.</title>
        <authorList>
            <person name="Cao W.R."/>
        </authorList>
    </citation>
    <scope>NUCLEOTIDE SEQUENCE [LARGE SCALE GENOMIC DNA]</scope>
    <source>
        <strain evidence="2">J15B91</strain>
    </source>
</reference>